<feature type="compositionally biased region" description="Polar residues" evidence="1">
    <location>
        <begin position="41"/>
        <end position="54"/>
    </location>
</feature>
<proteinExistence type="predicted"/>
<dbReference type="OrthoDB" id="5872237at2759"/>
<dbReference type="GeneID" id="6105858"/>
<feature type="compositionally biased region" description="Basic and acidic residues" evidence="1">
    <location>
        <begin position="28"/>
        <end position="39"/>
    </location>
</feature>
<dbReference type="WBParaSite" id="Bm9044.1">
    <property type="protein sequence ID" value="Bm9044.1"/>
    <property type="gene ID" value="WBGene00229305"/>
</dbReference>
<name>A0A4E9FG25_BRUMA</name>
<dbReference type="KEGG" id="bmy:BM_BM9044"/>
<reference evidence="3" key="1">
    <citation type="journal article" date="2007" name="Science">
        <title>Draft genome of the filarial nematode parasite Brugia malayi.</title>
        <authorList>
            <person name="Ghedin E."/>
            <person name="Wang S."/>
            <person name="Spiro D."/>
            <person name="Caler E."/>
            <person name="Zhao Q."/>
            <person name="Crabtree J."/>
            <person name="Allen J.E."/>
            <person name="Delcher A.L."/>
            <person name="Guiliano D.B."/>
            <person name="Miranda-Saavedra D."/>
            <person name="Angiuoli S.V."/>
            <person name="Creasy T."/>
            <person name="Amedeo P."/>
            <person name="Haas B."/>
            <person name="El-Sayed N.M."/>
            <person name="Wortman J.R."/>
            <person name="Feldblyum T."/>
            <person name="Tallon L."/>
            <person name="Schatz M."/>
            <person name="Shumway M."/>
            <person name="Koo H."/>
            <person name="Salzberg S.L."/>
            <person name="Schobel S."/>
            <person name="Pertea M."/>
            <person name="Pop M."/>
            <person name="White O."/>
            <person name="Barton G.J."/>
            <person name="Carlow C.K."/>
            <person name="Crawford M.J."/>
            <person name="Daub J."/>
            <person name="Dimmic M.W."/>
            <person name="Estes C.F."/>
            <person name="Foster J.M."/>
            <person name="Ganatra M."/>
            <person name="Gregory W.F."/>
            <person name="Johnson N.M."/>
            <person name="Jin J."/>
            <person name="Komuniecki R."/>
            <person name="Korf I."/>
            <person name="Kumar S."/>
            <person name="Laney S."/>
            <person name="Li B.W."/>
            <person name="Li W."/>
            <person name="Lindblom T.H."/>
            <person name="Lustigman S."/>
            <person name="Ma D."/>
            <person name="Maina C.V."/>
            <person name="Martin D.M."/>
            <person name="McCarter J.P."/>
            <person name="McReynolds L."/>
            <person name="Mitreva M."/>
            <person name="Nutman T.B."/>
            <person name="Parkinson J."/>
            <person name="Peregrin-Alvarez J.M."/>
            <person name="Poole C."/>
            <person name="Ren Q."/>
            <person name="Saunders L."/>
            <person name="Sluder A.E."/>
            <person name="Smith K."/>
            <person name="Stanke M."/>
            <person name="Unnasch T.R."/>
            <person name="Ware J."/>
            <person name="Wei A.D."/>
            <person name="Weil G."/>
            <person name="Williams D.J."/>
            <person name="Zhang Y."/>
            <person name="Williams S.A."/>
            <person name="Fraser-Liggett C."/>
            <person name="Slatko B."/>
            <person name="Blaxter M.L."/>
            <person name="Scott A.L."/>
        </authorList>
    </citation>
    <scope>NUCLEOTIDE SEQUENCE</scope>
    <source>
        <strain evidence="3">FR3</strain>
    </source>
</reference>
<evidence type="ECO:0000313" key="3">
    <source>
        <dbReference type="Proteomes" id="UP000006672"/>
    </source>
</evidence>
<dbReference type="CTD" id="6105858"/>
<accession>A0A8L7TL83</accession>
<protein>
    <submittedName>
        <fullName evidence="2 4">Uncharacterized protein</fullName>
    </submittedName>
</protein>
<dbReference type="EMBL" id="CAAKNF010000194">
    <property type="protein sequence ID" value="VIO95817.1"/>
    <property type="molecule type" value="Genomic_DNA"/>
</dbReference>
<reference evidence="4" key="3">
    <citation type="submission" date="2022-04" db="UniProtKB">
        <authorList>
            <consortium name="WormBaseParasite"/>
        </authorList>
    </citation>
    <scope>IDENTIFICATION</scope>
</reference>
<reference evidence="2" key="2">
    <citation type="submission" date="2019-04" db="EMBL/GenBank/DDBJ databases">
        <authorList>
            <person name="Howe K."/>
            <person name="Paulini M."/>
            <person name="Williams G."/>
        </authorList>
    </citation>
    <scope>NUCLEOTIDE SEQUENCE [LARGE SCALE GENOMIC DNA]</scope>
    <source>
        <strain evidence="2">FR3</strain>
    </source>
</reference>
<gene>
    <name evidence="2" type="primary">Bm9044</name>
    <name evidence="2" type="ORF">BM_BM9044</name>
</gene>
<sequence length="2888" mass="319902">MPKDKKSKTPQSSGENVHSPIWSVTRRQRTELSPRRDDETGSTQSFSSRTVTTTERVQMIPLPLSFETPVDVLTPIGRSERYFATTTITSESHSIPIISGIDANGTPLYTGLYIVPKTTETKEVRTMMTTTTTTTYSVIEIDDTEEELKVETEEKTVSGNTQITLDFPLDYEVVDFEDLVAESSTKEKEHLYVVVGKKDSPTRTADTADYVVKMIDIDLPSSQKHSPSIEKISNAEIDALNKEGYSDRYDDHDAFEGTIASTSRSTEINQEPIHRHVALYHNGVSPGNPVPEEERISREISTVVAKLSGAYKTASIDGEHTVYTDAKTGHVQQETQSAPWQIESPRRLKSTYTVRFSEPFRIEADDYSWNRQESQSETLQKAKKQRQQFNECKVEEELEQTKAERKDMKTTEDKRQKKSVITAKVITGLFKKGDTYLDYPVMEAYEGPIDSTYRIPDVESEPIEHLVTVYHSGRSDEFVPSEEKKPTVDVGEVFTDAAQALGAKITGLFKRGPAHLDYPTSGPYDGPLASTSLASDVEGEPLQQYVSVYHSGRSDEPVTKIVEIPTEIPVEEMPMEEKPIVTAKIITGLFKKGDTYLDYPVMEAYEGPIDSTYRIPDVESEPIEHLVTVYHSGRSDEFVPSEEKKPTVDVGEVFTDAAQALGAKITGLFKRGPAHLDYPTSGPYDGPLASTSLASDVEGEPLQQYVSVYHSGRSDEPVTKIVEIPTEIPVEEMPMEEKPIVTAKIITGLFKKGDTYLDYPVMEAYEGPIDSTYRIPDVESEPIEHLVTVYHSGRSDEFVPSEEKKPTVDVGEVFTDAAQALGAKITGLFKRGPAHLDYPTSGPYDGPLASTSLASDVEGEPLQQYVSVYHSGRSDELLTPTQITEVPVEEKPIVAAKIITGLFKKGDTYLDYPVMEAYEGPIDSTYRIPDVESEPIEHLVTVYHSGRSDEFVPSEEKKPTVDVGEVFTDAAQALGAKITGLFKRGPAHLDYPTSGPYDGPLASTSLASDVEGEPLQQYVSVYHSGRSDEPVTKIVEIPTEIPVEEMPMEEKPIVTAKIITGLFKKGDTYLDYPVMEAYEGPIDSTYRIPDVESEPIEHLVTVYHSGRSDEFVPSEEKKPTVDVGEVFTDAAQALGAKITGLFKRGPAHLDYPTSGPYDGPLASTSLASDVEGEPLQQYVSVYHSGRSDEPVTKIVEIPTEIPVEEMPMEEKPIVTAKIITGLFKKGDTYLDYPVMEAYEGPIDSTYRIPDVESEPIEHLVTVYHSGRSDEFVPSEEKKPTVDVGEVFTDAAQALGAKITGLFKRGPAHLDYPTSGPYDGPLASTSLASDVEGEPLQQYVSVYHSGRSDEPVTKIVEIPTEIPVEEMPMEEKPIVAAKIITGLFKKGDTYLDYPVMEAYEGPIDSTYRIPDVESEPIEHLVTVYHSGRSDEFVPSEEKKPTVDVGEVFTDAAQALGAKITGLFKRGPAHLDYPTSGPYDGPLASTSLASDVEGEPLQQYVSVYHSGRSDEPVTKIVEIPTEIPVEEMPMEEKPIVTAKIITGLFKKGDTYLDYPVMEAYEGPIDSTYRIPDVESEPIEHLVTVYHSGRSDEFVPSEEKKPTVDVGEVFTDAAQALGAKITGLFKRGPAHLDYPTSGPYDGPLASTSLASDVEGEPLQQYVSVYHSGRSDELLTPTQITEVPVEEKPIVAAKIITGLFKKGDTYLDYPVMEAYEGPIDSTYRIPDVESEPIEHLVTVYHSGRSDEFVPSEEKKPTVDVGEVFTDAAQALGAKITGLFKRGPAHLDYPTSGPYDGPLASTSLASDVEGEPLQQYVSVYHSGRSDEPVTKIVEIPTEIPVEEMPMEEKPIVTAKIITGLFKKGDTYLDYPVMEAYEGPIDSTYRIPDVESEPIEHLVTVYHSGRSDEFVPSEEKKPTVDVGEVFTDAAQALGAKITGLFKRGPAHLDYPTSGPYDGPLASTSLASDVEGEPLQQYVSVYHSGRSDELLTPTQITEVPVEEKPIVAAKIITGLFKKGDTYLDYPVMEAYEGPIDSTYRIPDVESEPIEHLVTVYHSGRSDEFVPSEEKKPTVDVGEVFTDAAQALGAKITGLFKRGPAHLDYPTSGPYDGPLASTSLASDVEGEPLQQYVSVYHSGRSDELLTPTQITEVPVEEKPIVAAKIITGLFKKGDTYLDYPVMEAYEGPIDSTYRIPDVESEPIEHLVTVYHSGRSDEFVPSEEKKPTVDVGEVFTDAAQALGAKITGLFKRGPAHLDYPTSGPYDGPLASTSLASDVEGEPLQQYVSVYHSGRSDEPVTKIVEIPTEIPVEEMPMEEKPIVTAKIITGLFKKGDTYLDYPVMEAYEGPIDSTYRIPDVESEPIEHLVTVYHSGRSDMFATVENVEKDDFVPADAISAFSGRKVILSDYPVLETCVGPLSHLPLSRDVECLPLQQFVNVYHSGRSDITLGESPLHFFGRRDELSDAKFESLRYPSFKDSYFHESVLHSDNVKPLVSPSVSTHTGSERLVCHPLEPPTTLLKSEQKLSNFDVSISSRSASGRPLPVGIAHPVPKVPELSKSRRYDEISDIRRAEMASIPHDLNYHRKTREVDYWIGRRSERQSKPCRDLSADIGIDLASDASWEERNMFEIQPLEPVDIRQSTRDFSVCPTKIRTRKVSPTANLHWTTVSETTSISYKKRISIERRRPHPTSSSHLATYRRQYRPPPPPPEVSAYAHQDKAIFESSTLPRTYAGVAVGGDLRMQRARYETSSLPSTYYTSTETKIRRNPVRYDLPRPSTPPRYEYWTGERNKWTVEGSPKFSVTDQNAYSPYNDQYVRRTKQEALHYQKSNLEEIPIISLINDLPMIEDGADECSCASILPAPKIETQDLPPGEHSRPSRSAPLRRARQRIRNLCTML</sequence>
<feature type="region of interest" description="Disordered" evidence="1">
    <location>
        <begin position="1"/>
        <end position="54"/>
    </location>
</feature>
<keyword evidence="3" id="KW-1185">Reference proteome</keyword>
<dbReference type="RefSeq" id="XP_042935941.1">
    <property type="nucleotide sequence ID" value="XM_043080007.1"/>
</dbReference>
<evidence type="ECO:0000313" key="2">
    <source>
        <dbReference type="EMBL" id="VIO95817.1"/>
    </source>
</evidence>
<feature type="region of interest" description="Disordered" evidence="1">
    <location>
        <begin position="2674"/>
        <end position="2704"/>
    </location>
</feature>
<organism evidence="2">
    <name type="scientific">Brugia malayi</name>
    <name type="common">Filarial nematode worm</name>
    <dbReference type="NCBI Taxonomy" id="6279"/>
    <lineage>
        <taxon>Eukaryota</taxon>
        <taxon>Metazoa</taxon>
        <taxon>Ecdysozoa</taxon>
        <taxon>Nematoda</taxon>
        <taxon>Chromadorea</taxon>
        <taxon>Rhabditida</taxon>
        <taxon>Spirurina</taxon>
        <taxon>Spiruromorpha</taxon>
        <taxon>Filarioidea</taxon>
        <taxon>Onchocercidae</taxon>
        <taxon>Brugia</taxon>
    </lineage>
</organism>
<evidence type="ECO:0000313" key="4">
    <source>
        <dbReference type="WBParaSite" id="Bm9044.1"/>
    </source>
</evidence>
<accession>A0A4E9FG25</accession>
<feature type="region of interest" description="Disordered" evidence="1">
    <location>
        <begin position="2855"/>
        <end position="2876"/>
    </location>
</feature>
<dbReference type="Proteomes" id="UP000006672">
    <property type="component" value="Unassembled WGS sequence"/>
</dbReference>
<evidence type="ECO:0000256" key="1">
    <source>
        <dbReference type="SAM" id="MobiDB-lite"/>
    </source>
</evidence>